<reference evidence="1" key="1">
    <citation type="journal article" date="2015" name="Nature">
        <title>Complex archaea that bridge the gap between prokaryotes and eukaryotes.</title>
        <authorList>
            <person name="Spang A."/>
            <person name="Saw J.H."/>
            <person name="Jorgensen S.L."/>
            <person name="Zaremba-Niedzwiedzka K."/>
            <person name="Martijn J."/>
            <person name="Lind A.E."/>
            <person name="van Eijk R."/>
            <person name="Schleper C."/>
            <person name="Guy L."/>
            <person name="Ettema T.J."/>
        </authorList>
    </citation>
    <scope>NUCLEOTIDE SEQUENCE</scope>
</reference>
<feature type="non-terminal residue" evidence="1">
    <location>
        <position position="104"/>
    </location>
</feature>
<sequence>MGVILKNDLKGSCRLGIWEITEEYDELRSKLSLETEEVRTLDGFQNNSRKLEWLSVRRLINELTGSNTRIVYTEARKPYLLDNSSHISISHSKNYTAILMSKFR</sequence>
<accession>A0A0F8XL77</accession>
<proteinExistence type="predicted"/>
<evidence type="ECO:0008006" key="2">
    <source>
        <dbReference type="Google" id="ProtNLM"/>
    </source>
</evidence>
<dbReference type="GO" id="GO:0000287">
    <property type="term" value="F:magnesium ion binding"/>
    <property type="evidence" value="ECO:0007669"/>
    <property type="project" value="InterPro"/>
</dbReference>
<organism evidence="1">
    <name type="scientific">marine sediment metagenome</name>
    <dbReference type="NCBI Taxonomy" id="412755"/>
    <lineage>
        <taxon>unclassified sequences</taxon>
        <taxon>metagenomes</taxon>
        <taxon>ecological metagenomes</taxon>
    </lineage>
</organism>
<dbReference type="Gene3D" id="3.90.470.20">
    <property type="entry name" value="4'-phosphopantetheinyl transferase domain"/>
    <property type="match status" value="1"/>
</dbReference>
<dbReference type="SUPFAM" id="SSF56214">
    <property type="entry name" value="4'-phosphopantetheinyl transferase"/>
    <property type="match status" value="1"/>
</dbReference>
<dbReference type="GO" id="GO:0008897">
    <property type="term" value="F:holo-[acyl-carrier-protein] synthase activity"/>
    <property type="evidence" value="ECO:0007669"/>
    <property type="project" value="InterPro"/>
</dbReference>
<dbReference type="InterPro" id="IPR037143">
    <property type="entry name" value="4-PPantetheinyl_Trfase_dom_sf"/>
</dbReference>
<protein>
    <recommendedName>
        <fullName evidence="2">4'-phosphopantetheinyl transferase domain-containing protein</fullName>
    </recommendedName>
</protein>
<name>A0A0F8XL77_9ZZZZ</name>
<evidence type="ECO:0000313" key="1">
    <source>
        <dbReference type="EMBL" id="KKK69703.1"/>
    </source>
</evidence>
<gene>
    <name evidence="1" type="ORF">LCGC14_2931360</name>
</gene>
<comment type="caution">
    <text evidence="1">The sequence shown here is derived from an EMBL/GenBank/DDBJ whole genome shotgun (WGS) entry which is preliminary data.</text>
</comment>
<dbReference type="AlphaFoldDB" id="A0A0F8XL77"/>
<dbReference type="EMBL" id="LAZR01058523">
    <property type="protein sequence ID" value="KKK69703.1"/>
    <property type="molecule type" value="Genomic_DNA"/>
</dbReference>